<organism evidence="5 6">
    <name type="scientific">Bulleidia extructa W1219</name>
    <dbReference type="NCBI Taxonomy" id="679192"/>
    <lineage>
        <taxon>Bacteria</taxon>
        <taxon>Bacillati</taxon>
        <taxon>Bacillota</taxon>
        <taxon>Erysipelotrichia</taxon>
        <taxon>Erysipelotrichales</taxon>
        <taxon>Erysipelotrichaceae</taxon>
        <taxon>Bulleidia</taxon>
    </lineage>
</organism>
<dbReference type="AlphaFoldDB" id="D2MMJ2"/>
<sequence>MKKNLVKILTIAIAICSGAVHVQAEPSYDDVAYWTKKCSRAVPKASDVQACKAFRSHLASKSEDLNKQLKDIKDNLSQKTKDIARNQKIIDDYAKQSKEVQARIDDISGKIKGFEQQISDLQKSIDELLIKIADKQKIIDQIKQKLKKRMVEKQPTMRMNYIVELILGAKSFDEILRILSGLDAIAKSDQSVRNEYLSAIEELNKEKTDLDKQKADRETAKNNLDTQKKNLDVEVKNIMLLKARAEAVQETYEKQAAQLESQGNRIAGGIEEIKKKMASIVTRLEQVPDTNPNGTTQKPFNTASGWTRPVNGAYRSAGTWYYAGGGVHLGYDFAAAVGTPVLAVGNGVVLKSTDGCPTIGGLGSSCGPAHGGSYGGGNQVYLLTKINGNLYAVKYLHLQQGSPISTGTVVLAGQQIGRLGSSGNSSGPHCHVEIFYLGNASNFVNYARNWNGDLAFGAGWGSAGVSNNCDNRGGRAPCRVRPENFFGN</sequence>
<dbReference type="SUPFAM" id="SSF51261">
    <property type="entry name" value="Duplicated hybrid motif"/>
    <property type="match status" value="1"/>
</dbReference>
<dbReference type="Pfam" id="PF01551">
    <property type="entry name" value="Peptidase_M23"/>
    <property type="match status" value="1"/>
</dbReference>
<dbReference type="CDD" id="cd12797">
    <property type="entry name" value="M23_peptidase"/>
    <property type="match status" value="1"/>
</dbReference>
<feature type="signal peptide" evidence="3">
    <location>
        <begin position="1"/>
        <end position="24"/>
    </location>
</feature>
<dbReference type="InterPro" id="IPR011055">
    <property type="entry name" value="Dup_hybrid_motif"/>
</dbReference>
<dbReference type="STRING" id="679192.HMPREF9013_0971"/>
<dbReference type="Proteomes" id="UP000005017">
    <property type="component" value="Unassembled WGS sequence"/>
</dbReference>
<evidence type="ECO:0000256" key="3">
    <source>
        <dbReference type="SAM" id="SignalP"/>
    </source>
</evidence>
<evidence type="ECO:0000259" key="4">
    <source>
        <dbReference type="Pfam" id="PF01551"/>
    </source>
</evidence>
<proteinExistence type="predicted"/>
<feature type="coiled-coil region" evidence="2">
    <location>
        <begin position="55"/>
        <end position="145"/>
    </location>
</feature>
<dbReference type="PANTHER" id="PTHR21666:SF289">
    <property type="entry name" value="L-ALA--D-GLU ENDOPEPTIDASE"/>
    <property type="match status" value="1"/>
</dbReference>
<feature type="coiled-coil region" evidence="2">
    <location>
        <begin position="193"/>
        <end position="262"/>
    </location>
</feature>
<dbReference type="Gene3D" id="6.10.250.3150">
    <property type="match status" value="1"/>
</dbReference>
<dbReference type="EMBL" id="ADFR01000002">
    <property type="protein sequence ID" value="EFC06268.1"/>
    <property type="molecule type" value="Genomic_DNA"/>
</dbReference>
<dbReference type="InterPro" id="IPR016047">
    <property type="entry name" value="M23ase_b-sheet_dom"/>
</dbReference>
<evidence type="ECO:0000313" key="5">
    <source>
        <dbReference type="EMBL" id="EFC06268.1"/>
    </source>
</evidence>
<dbReference type="Gene3D" id="2.70.70.10">
    <property type="entry name" value="Glucose Permease (Domain IIA)"/>
    <property type="match status" value="1"/>
</dbReference>
<keyword evidence="6" id="KW-1185">Reference proteome</keyword>
<keyword evidence="1 3" id="KW-0732">Signal</keyword>
<dbReference type="eggNOG" id="COG4942">
    <property type="taxonomic scope" value="Bacteria"/>
</dbReference>
<dbReference type="OrthoDB" id="9809488at2"/>
<dbReference type="InterPro" id="IPR050570">
    <property type="entry name" value="Cell_wall_metabolism_enzyme"/>
</dbReference>
<dbReference type="PANTHER" id="PTHR21666">
    <property type="entry name" value="PEPTIDASE-RELATED"/>
    <property type="match status" value="1"/>
</dbReference>
<dbReference type="GO" id="GO:0004222">
    <property type="term" value="F:metalloendopeptidase activity"/>
    <property type="evidence" value="ECO:0007669"/>
    <property type="project" value="TreeGrafter"/>
</dbReference>
<feature type="domain" description="M23ase beta-sheet core" evidence="4">
    <location>
        <begin position="327"/>
        <end position="442"/>
    </location>
</feature>
<reference evidence="6" key="1">
    <citation type="submission" date="2009-12" db="EMBL/GenBank/DDBJ databases">
        <title>Sequence of Clostridiales genomosp. BVAB3 str. UPII9-5.</title>
        <authorList>
            <person name="Madupu R."/>
            <person name="Durkin A.S."/>
            <person name="Torralba M."/>
            <person name="Methe B."/>
            <person name="Sutton G.G."/>
            <person name="Strausberg R.L."/>
            <person name="Nelson K.E."/>
        </authorList>
    </citation>
    <scope>NUCLEOTIDE SEQUENCE [LARGE SCALE GENOMIC DNA]</scope>
    <source>
        <strain evidence="6">W1219</strain>
    </source>
</reference>
<evidence type="ECO:0000256" key="1">
    <source>
        <dbReference type="ARBA" id="ARBA00022729"/>
    </source>
</evidence>
<dbReference type="RefSeq" id="WP_006626613.1">
    <property type="nucleotide sequence ID" value="NZ_ADFR01000002.1"/>
</dbReference>
<accession>D2MMJ2</accession>
<evidence type="ECO:0000256" key="2">
    <source>
        <dbReference type="SAM" id="Coils"/>
    </source>
</evidence>
<gene>
    <name evidence="5" type="ORF">HMPREF9013_0971</name>
</gene>
<name>D2MMJ2_9FIRM</name>
<evidence type="ECO:0000313" key="6">
    <source>
        <dbReference type="Proteomes" id="UP000005017"/>
    </source>
</evidence>
<keyword evidence="2" id="KW-0175">Coiled coil</keyword>
<feature type="chain" id="PRO_5003033921" evidence="3">
    <location>
        <begin position="25"/>
        <end position="488"/>
    </location>
</feature>
<protein>
    <submittedName>
        <fullName evidence="5">Peptidase, M23 family</fullName>
    </submittedName>
</protein>
<comment type="caution">
    <text evidence="5">The sequence shown here is derived from an EMBL/GenBank/DDBJ whole genome shotgun (WGS) entry which is preliminary data.</text>
</comment>